<dbReference type="STRING" id="483547.GSUB_13605"/>
<evidence type="ECO:0000313" key="1">
    <source>
        <dbReference type="EMBL" id="AJF07393.1"/>
    </source>
</evidence>
<dbReference type="OrthoDB" id="5402380at2"/>
<dbReference type="RefSeq" id="WP_040201289.1">
    <property type="nucleotide sequence ID" value="NZ_CP010311.1"/>
</dbReference>
<dbReference type="HOGENOM" id="CLU_2897804_0_0_7"/>
<name>A0A0B5FJ56_9BACT</name>
<dbReference type="AlphaFoldDB" id="A0A0B5FJ56"/>
<proteinExistence type="predicted"/>
<dbReference type="KEGG" id="gsb:GSUB_13605"/>
<gene>
    <name evidence="1" type="ORF">GSUB_13605</name>
</gene>
<keyword evidence="2" id="KW-1185">Reference proteome</keyword>
<dbReference type="EMBL" id="CP010311">
    <property type="protein sequence ID" value="AJF07393.1"/>
    <property type="molecule type" value="Genomic_DNA"/>
</dbReference>
<sequence>MWGEARVNICQAVTHGSNRYLKNTRKSEEGKILRCDDHGFEVEVGERREHWTFDEVEEQNSN</sequence>
<organism evidence="1 2">
    <name type="scientific">Geoalkalibacter subterraneus</name>
    <dbReference type="NCBI Taxonomy" id="483547"/>
    <lineage>
        <taxon>Bacteria</taxon>
        <taxon>Pseudomonadati</taxon>
        <taxon>Thermodesulfobacteriota</taxon>
        <taxon>Desulfuromonadia</taxon>
        <taxon>Desulfuromonadales</taxon>
        <taxon>Geoalkalibacteraceae</taxon>
        <taxon>Geoalkalibacter</taxon>
    </lineage>
</organism>
<evidence type="ECO:0000313" key="2">
    <source>
        <dbReference type="Proteomes" id="UP000035036"/>
    </source>
</evidence>
<protein>
    <submittedName>
        <fullName evidence="1">Uncharacterized protein</fullName>
    </submittedName>
</protein>
<accession>A0A0B5FJ56</accession>
<dbReference type="Proteomes" id="UP000035036">
    <property type="component" value="Chromosome"/>
</dbReference>
<reference evidence="1 2" key="1">
    <citation type="journal article" date="2015" name="Genome Announc.">
        <title>Genomes of Geoalkalibacter ferrihydriticus Z-0531T and Geoalkalibacter subterraneus Red1T, Two Haloalkaliphilic Metal-Reducing Deltaproteobacteria.</title>
        <authorList>
            <person name="Badalamenti J.P."/>
            <person name="Krajmalnik-Brown R."/>
            <person name="Torres C.I."/>
            <person name="Bond D.R."/>
        </authorList>
    </citation>
    <scope>NUCLEOTIDE SEQUENCE [LARGE SCALE GENOMIC DNA]</scope>
    <source>
        <strain evidence="1 2">Red1</strain>
    </source>
</reference>